<sequence length="138" mass="14889">MYGSVESLKAMTGVSKKTFNLDTEEAVDSLLSNWLGQITAEIDARLGKSVPAGDPRLAGVTAVAERRTAMLVGYILQNRSNRVVEPGEYSTRILSATQVVEGLTEELIPYMDDSGDGKRIKYGVFLGTDEYVEPGGSP</sequence>
<dbReference type="EMBL" id="BMEX01000001">
    <property type="protein sequence ID" value="GGA32004.1"/>
    <property type="molecule type" value="Genomic_DNA"/>
</dbReference>
<comment type="caution">
    <text evidence="1">The sequence shown here is derived from an EMBL/GenBank/DDBJ whole genome shotgun (WGS) entry which is preliminary data.</text>
</comment>
<organism evidence="1 2">
    <name type="scientific">Kroppenstedtia guangzhouensis</name>
    <dbReference type="NCBI Taxonomy" id="1274356"/>
    <lineage>
        <taxon>Bacteria</taxon>
        <taxon>Bacillati</taxon>
        <taxon>Bacillota</taxon>
        <taxon>Bacilli</taxon>
        <taxon>Bacillales</taxon>
        <taxon>Thermoactinomycetaceae</taxon>
        <taxon>Kroppenstedtia</taxon>
    </lineage>
</organism>
<gene>
    <name evidence="1" type="ORF">GCM10007416_00700</name>
</gene>
<protein>
    <submittedName>
        <fullName evidence="1">Uncharacterized protein</fullName>
    </submittedName>
</protein>
<dbReference type="RefSeq" id="WP_188428653.1">
    <property type="nucleotide sequence ID" value="NZ_BMEX01000001.1"/>
</dbReference>
<dbReference type="Proteomes" id="UP000617979">
    <property type="component" value="Unassembled WGS sequence"/>
</dbReference>
<evidence type="ECO:0000313" key="1">
    <source>
        <dbReference type="EMBL" id="GGA32004.1"/>
    </source>
</evidence>
<accession>A0ABQ1FWZ7</accession>
<name>A0ABQ1FWZ7_9BACL</name>
<keyword evidence="2" id="KW-1185">Reference proteome</keyword>
<reference evidence="2" key="1">
    <citation type="journal article" date="2019" name="Int. J. Syst. Evol. Microbiol.">
        <title>The Global Catalogue of Microorganisms (GCM) 10K type strain sequencing project: providing services to taxonomists for standard genome sequencing and annotation.</title>
        <authorList>
            <consortium name="The Broad Institute Genomics Platform"/>
            <consortium name="The Broad Institute Genome Sequencing Center for Infectious Disease"/>
            <person name="Wu L."/>
            <person name="Ma J."/>
        </authorList>
    </citation>
    <scope>NUCLEOTIDE SEQUENCE [LARGE SCALE GENOMIC DNA]</scope>
    <source>
        <strain evidence="2">CGMCC 1.12404</strain>
    </source>
</reference>
<proteinExistence type="predicted"/>
<evidence type="ECO:0000313" key="2">
    <source>
        <dbReference type="Proteomes" id="UP000617979"/>
    </source>
</evidence>